<keyword evidence="4" id="KW-1185">Reference proteome</keyword>
<evidence type="ECO:0000313" key="3">
    <source>
        <dbReference type="EMBL" id="MDQ0467499.1"/>
    </source>
</evidence>
<accession>A0ABU0IZQ6</accession>
<feature type="domain" description="SCP" evidence="2">
    <location>
        <begin position="61"/>
        <end position="173"/>
    </location>
</feature>
<evidence type="ECO:0000259" key="2">
    <source>
        <dbReference type="Pfam" id="PF00188"/>
    </source>
</evidence>
<proteinExistence type="predicted"/>
<dbReference type="RefSeq" id="WP_307267179.1">
    <property type="nucleotide sequence ID" value="NZ_JAUSVX010000001.1"/>
</dbReference>
<dbReference type="Proteomes" id="UP001242480">
    <property type="component" value="Unassembled WGS sequence"/>
</dbReference>
<protein>
    <submittedName>
        <fullName evidence="3">Uncharacterized protein YkwD</fullName>
    </submittedName>
</protein>
<dbReference type="SUPFAM" id="SSF55797">
    <property type="entry name" value="PR-1-like"/>
    <property type="match status" value="1"/>
</dbReference>
<dbReference type="EMBL" id="JAUSVX010000001">
    <property type="protein sequence ID" value="MDQ0467499.1"/>
    <property type="molecule type" value="Genomic_DNA"/>
</dbReference>
<dbReference type="PROSITE" id="PS51257">
    <property type="entry name" value="PROKAR_LIPOPROTEIN"/>
    <property type="match status" value="1"/>
</dbReference>
<dbReference type="InterPro" id="IPR035940">
    <property type="entry name" value="CAP_sf"/>
</dbReference>
<evidence type="ECO:0000313" key="4">
    <source>
        <dbReference type="Proteomes" id="UP001242480"/>
    </source>
</evidence>
<dbReference type="PANTHER" id="PTHR31157">
    <property type="entry name" value="SCP DOMAIN-CONTAINING PROTEIN"/>
    <property type="match status" value="1"/>
</dbReference>
<gene>
    <name evidence="3" type="ORF">QO011_000494</name>
</gene>
<dbReference type="InterPro" id="IPR014044">
    <property type="entry name" value="CAP_dom"/>
</dbReference>
<feature type="signal peptide" evidence="1">
    <location>
        <begin position="1"/>
        <end position="30"/>
    </location>
</feature>
<dbReference type="Pfam" id="PF00188">
    <property type="entry name" value="CAP"/>
    <property type="match status" value="1"/>
</dbReference>
<reference evidence="3 4" key="1">
    <citation type="submission" date="2023-07" db="EMBL/GenBank/DDBJ databases">
        <title>Genomic Encyclopedia of Type Strains, Phase IV (KMG-IV): sequencing the most valuable type-strain genomes for metagenomic binning, comparative biology and taxonomic classification.</title>
        <authorList>
            <person name="Goeker M."/>
        </authorList>
    </citation>
    <scope>NUCLEOTIDE SEQUENCE [LARGE SCALE GENOMIC DNA]</scope>
    <source>
        <strain evidence="3 4">DSM 19619</strain>
    </source>
</reference>
<evidence type="ECO:0000256" key="1">
    <source>
        <dbReference type="SAM" id="SignalP"/>
    </source>
</evidence>
<dbReference type="CDD" id="cd05379">
    <property type="entry name" value="CAP_bacterial"/>
    <property type="match status" value="1"/>
</dbReference>
<keyword evidence="1" id="KW-0732">Signal</keyword>
<sequence length="219" mass="22928">MARSDIRQSIAAAPARITRLALTAALLALAACSTPVAQRPQPVIRGDVAAVRLDPAAARDMLTRYRASRGLAAVRLDPTLGALAQKQADAMAARGVLSHDVAGSFASRLDGAHVDTVSAAENIAAGYFSLGSAFESWQTSPPHDRNLLLPKVTRFGIALAKAPDTRYKTYWAMVVASDPPPPTPTLPTGPLVRRRVVQTDLGASVGGALAAPFNALFGR</sequence>
<name>A0ABU0IZQ6_9HYPH</name>
<dbReference type="PANTHER" id="PTHR31157:SF1">
    <property type="entry name" value="SCP DOMAIN-CONTAINING PROTEIN"/>
    <property type="match status" value="1"/>
</dbReference>
<feature type="chain" id="PRO_5046549643" evidence="1">
    <location>
        <begin position="31"/>
        <end position="219"/>
    </location>
</feature>
<organism evidence="3 4">
    <name type="scientific">Labrys wisconsinensis</name>
    <dbReference type="NCBI Taxonomy" id="425677"/>
    <lineage>
        <taxon>Bacteria</taxon>
        <taxon>Pseudomonadati</taxon>
        <taxon>Pseudomonadota</taxon>
        <taxon>Alphaproteobacteria</taxon>
        <taxon>Hyphomicrobiales</taxon>
        <taxon>Xanthobacteraceae</taxon>
        <taxon>Labrys</taxon>
    </lineage>
</organism>
<comment type="caution">
    <text evidence="3">The sequence shown here is derived from an EMBL/GenBank/DDBJ whole genome shotgun (WGS) entry which is preliminary data.</text>
</comment>
<dbReference type="Gene3D" id="3.40.33.10">
    <property type="entry name" value="CAP"/>
    <property type="match status" value="1"/>
</dbReference>